<dbReference type="Gramene" id="OB09G23860.1">
    <property type="protein sequence ID" value="OB09G23860.1"/>
    <property type="gene ID" value="OB09G23860"/>
</dbReference>
<dbReference type="Proteomes" id="UP000006038">
    <property type="component" value="Chromosome 9"/>
</dbReference>
<accession>J3MZF7</accession>
<reference evidence="1" key="2">
    <citation type="submission" date="2013-04" db="UniProtKB">
        <authorList>
            <consortium name="EnsemblPlants"/>
        </authorList>
    </citation>
    <scope>IDENTIFICATION</scope>
</reference>
<dbReference type="EnsemblPlants" id="OB09G23860.1">
    <property type="protein sequence ID" value="OB09G23860.1"/>
    <property type="gene ID" value="OB09G23860"/>
</dbReference>
<organism evidence="1">
    <name type="scientific">Oryza brachyantha</name>
    <name type="common">malo sina</name>
    <dbReference type="NCBI Taxonomy" id="4533"/>
    <lineage>
        <taxon>Eukaryota</taxon>
        <taxon>Viridiplantae</taxon>
        <taxon>Streptophyta</taxon>
        <taxon>Embryophyta</taxon>
        <taxon>Tracheophyta</taxon>
        <taxon>Spermatophyta</taxon>
        <taxon>Magnoliopsida</taxon>
        <taxon>Liliopsida</taxon>
        <taxon>Poales</taxon>
        <taxon>Poaceae</taxon>
        <taxon>BOP clade</taxon>
        <taxon>Oryzoideae</taxon>
        <taxon>Oryzeae</taxon>
        <taxon>Oryzinae</taxon>
        <taxon>Oryza</taxon>
    </lineage>
</organism>
<keyword evidence="2" id="KW-1185">Reference proteome</keyword>
<dbReference type="AlphaFoldDB" id="J3MZF7"/>
<name>J3MZF7_ORYBR</name>
<evidence type="ECO:0000313" key="1">
    <source>
        <dbReference type="EnsemblPlants" id="OB09G23860.1"/>
    </source>
</evidence>
<evidence type="ECO:0000313" key="2">
    <source>
        <dbReference type="Proteomes" id="UP000006038"/>
    </source>
</evidence>
<proteinExistence type="predicted"/>
<dbReference type="HOGENOM" id="CLU_2472679_0_0_1"/>
<protein>
    <submittedName>
        <fullName evidence="1">Uncharacterized protein</fullName>
    </submittedName>
</protein>
<reference evidence="1" key="1">
    <citation type="journal article" date="2013" name="Nat. Commun.">
        <title>Whole-genome sequencing of Oryza brachyantha reveals mechanisms underlying Oryza genome evolution.</title>
        <authorList>
            <person name="Chen J."/>
            <person name="Huang Q."/>
            <person name="Gao D."/>
            <person name="Wang J."/>
            <person name="Lang Y."/>
            <person name="Liu T."/>
            <person name="Li B."/>
            <person name="Bai Z."/>
            <person name="Luis Goicoechea J."/>
            <person name="Liang C."/>
            <person name="Chen C."/>
            <person name="Zhang W."/>
            <person name="Sun S."/>
            <person name="Liao Y."/>
            <person name="Zhang X."/>
            <person name="Yang L."/>
            <person name="Song C."/>
            <person name="Wang M."/>
            <person name="Shi J."/>
            <person name="Liu G."/>
            <person name="Liu J."/>
            <person name="Zhou H."/>
            <person name="Zhou W."/>
            <person name="Yu Q."/>
            <person name="An N."/>
            <person name="Chen Y."/>
            <person name="Cai Q."/>
            <person name="Wang B."/>
            <person name="Liu B."/>
            <person name="Min J."/>
            <person name="Huang Y."/>
            <person name="Wu H."/>
            <person name="Li Z."/>
            <person name="Zhang Y."/>
            <person name="Yin Y."/>
            <person name="Song W."/>
            <person name="Jiang J."/>
            <person name="Jackson S.A."/>
            <person name="Wing R.A."/>
            <person name="Wang J."/>
            <person name="Chen M."/>
        </authorList>
    </citation>
    <scope>NUCLEOTIDE SEQUENCE [LARGE SCALE GENOMIC DNA]</scope>
    <source>
        <strain evidence="1">cv. IRGC 101232</strain>
    </source>
</reference>
<sequence length="88" mass="10195">MERKRKYVCVSSMDRPWPWPWLQSRISQALVVLSWGWLALLPSNRYGFHSNVTTHEPTYYKQIAILSRTKTPSVKGKGKGKAKCVLMD</sequence>